<name>K3Z1Q5_SETIT</name>
<proteinExistence type="predicted"/>
<evidence type="ECO:0000313" key="1">
    <source>
        <dbReference type="EnsemblPlants" id="KQL29360"/>
    </source>
</evidence>
<reference evidence="2" key="1">
    <citation type="journal article" date="2012" name="Nat. Biotechnol.">
        <title>Reference genome sequence of the model plant Setaria.</title>
        <authorList>
            <person name="Bennetzen J.L."/>
            <person name="Schmutz J."/>
            <person name="Wang H."/>
            <person name="Percifield R."/>
            <person name="Hawkins J."/>
            <person name="Pontaroli A.C."/>
            <person name="Estep M."/>
            <person name="Feng L."/>
            <person name="Vaughn J.N."/>
            <person name="Grimwood J."/>
            <person name="Jenkins J."/>
            <person name="Barry K."/>
            <person name="Lindquist E."/>
            <person name="Hellsten U."/>
            <person name="Deshpande S."/>
            <person name="Wang X."/>
            <person name="Wu X."/>
            <person name="Mitros T."/>
            <person name="Triplett J."/>
            <person name="Yang X."/>
            <person name="Ye C.Y."/>
            <person name="Mauro-Herrera M."/>
            <person name="Wang L."/>
            <person name="Li P."/>
            <person name="Sharma M."/>
            <person name="Sharma R."/>
            <person name="Ronald P.C."/>
            <person name="Panaud O."/>
            <person name="Kellogg E.A."/>
            <person name="Brutnell T.P."/>
            <person name="Doust A.N."/>
            <person name="Tuskan G.A."/>
            <person name="Rokhsar D."/>
            <person name="Devos K.M."/>
        </authorList>
    </citation>
    <scope>NUCLEOTIDE SEQUENCE [LARGE SCALE GENOMIC DNA]</scope>
    <source>
        <strain evidence="2">cv. Yugu1</strain>
    </source>
</reference>
<dbReference type="HOGENOM" id="CLU_3208511_0_0_1"/>
<protein>
    <submittedName>
        <fullName evidence="1">Uncharacterized protein</fullName>
    </submittedName>
</protein>
<reference evidence="1" key="2">
    <citation type="submission" date="2018-08" db="UniProtKB">
        <authorList>
            <consortium name="EnsemblPlants"/>
        </authorList>
    </citation>
    <scope>IDENTIFICATION</scope>
    <source>
        <strain evidence="1">Yugu1</strain>
    </source>
</reference>
<dbReference type="Gramene" id="KQL29360">
    <property type="protein sequence ID" value="KQL29360"/>
    <property type="gene ID" value="SETIT_020473mg"/>
</dbReference>
<dbReference type="Proteomes" id="UP000004995">
    <property type="component" value="Unassembled WGS sequence"/>
</dbReference>
<dbReference type="AlphaFoldDB" id="K3Z1Q5"/>
<dbReference type="InParanoid" id="K3Z1Q5"/>
<evidence type="ECO:0000313" key="2">
    <source>
        <dbReference type="Proteomes" id="UP000004995"/>
    </source>
</evidence>
<dbReference type="EMBL" id="AGNK02000220">
    <property type="status" value="NOT_ANNOTATED_CDS"/>
    <property type="molecule type" value="Genomic_DNA"/>
</dbReference>
<keyword evidence="2" id="KW-1185">Reference proteome</keyword>
<dbReference type="EnsemblPlants" id="KQL29360">
    <property type="protein sequence ID" value="KQL29360"/>
    <property type="gene ID" value="SETIT_020473mg"/>
</dbReference>
<sequence length="45" mass="5576">MWGQKRGYLPLLLWSENLELSMRRIKMVKLRLKWFCIMKKLLKVP</sequence>
<accession>K3Z1Q5</accession>
<organism evidence="1 2">
    <name type="scientific">Setaria italica</name>
    <name type="common">Foxtail millet</name>
    <name type="synonym">Panicum italicum</name>
    <dbReference type="NCBI Taxonomy" id="4555"/>
    <lineage>
        <taxon>Eukaryota</taxon>
        <taxon>Viridiplantae</taxon>
        <taxon>Streptophyta</taxon>
        <taxon>Embryophyta</taxon>
        <taxon>Tracheophyta</taxon>
        <taxon>Spermatophyta</taxon>
        <taxon>Magnoliopsida</taxon>
        <taxon>Liliopsida</taxon>
        <taxon>Poales</taxon>
        <taxon>Poaceae</taxon>
        <taxon>PACMAD clade</taxon>
        <taxon>Panicoideae</taxon>
        <taxon>Panicodae</taxon>
        <taxon>Paniceae</taxon>
        <taxon>Cenchrinae</taxon>
        <taxon>Setaria</taxon>
    </lineage>
</organism>